<evidence type="ECO:0000256" key="3">
    <source>
        <dbReference type="ARBA" id="ARBA00024867"/>
    </source>
</evidence>
<dbReference type="AlphaFoldDB" id="A0A4Q7P5P8"/>
<evidence type="ECO:0000256" key="4">
    <source>
        <dbReference type="PROSITE-ProRule" id="PRU00169"/>
    </source>
</evidence>
<evidence type="ECO:0000259" key="5">
    <source>
        <dbReference type="PROSITE" id="PS50110"/>
    </source>
</evidence>
<dbReference type="InterPro" id="IPR050595">
    <property type="entry name" value="Bact_response_regulator"/>
</dbReference>
<keyword evidence="2 4" id="KW-0597">Phosphoprotein</keyword>
<comment type="caution">
    <text evidence="6">The sequence shown here is derived from an EMBL/GenBank/DDBJ whole genome shotgun (WGS) entry which is preliminary data.</text>
</comment>
<feature type="domain" description="Response regulatory" evidence="5">
    <location>
        <begin position="4"/>
        <end position="119"/>
    </location>
</feature>
<dbReference type="InterPro" id="IPR011006">
    <property type="entry name" value="CheY-like_superfamily"/>
</dbReference>
<dbReference type="SUPFAM" id="SSF52172">
    <property type="entry name" value="CheY-like"/>
    <property type="match status" value="1"/>
</dbReference>
<evidence type="ECO:0000256" key="1">
    <source>
        <dbReference type="ARBA" id="ARBA00018672"/>
    </source>
</evidence>
<dbReference type="OrthoDB" id="9790669at2"/>
<dbReference type="Gene3D" id="3.40.50.2300">
    <property type="match status" value="1"/>
</dbReference>
<gene>
    <name evidence="6" type="ORF">EV209_2385</name>
</gene>
<name>A0A4Q7P5P8_9FIRM</name>
<reference evidence="6 7" key="1">
    <citation type="submission" date="2019-02" db="EMBL/GenBank/DDBJ databases">
        <title>Genomic Encyclopedia of Type Strains, Phase IV (KMG-IV): sequencing the most valuable type-strain genomes for metagenomic binning, comparative biology and taxonomic classification.</title>
        <authorList>
            <person name="Goeker M."/>
        </authorList>
    </citation>
    <scope>NUCLEOTIDE SEQUENCE [LARGE SCALE GENOMIC DNA]</scope>
    <source>
        <strain evidence="6 7">DSM 29486</strain>
    </source>
</reference>
<evidence type="ECO:0000313" key="6">
    <source>
        <dbReference type="EMBL" id="RZS94022.1"/>
    </source>
</evidence>
<feature type="modified residue" description="4-aspartylphosphate" evidence="4">
    <location>
        <position position="54"/>
    </location>
</feature>
<dbReference type="Proteomes" id="UP000292927">
    <property type="component" value="Unassembled WGS sequence"/>
</dbReference>
<accession>A0A4Q7P5P8</accession>
<proteinExistence type="predicted"/>
<dbReference type="InterPro" id="IPR001789">
    <property type="entry name" value="Sig_transdc_resp-reg_receiver"/>
</dbReference>
<protein>
    <recommendedName>
        <fullName evidence="1">Stage 0 sporulation protein A homolog</fullName>
    </recommendedName>
</protein>
<dbReference type="GO" id="GO:0000160">
    <property type="term" value="P:phosphorelay signal transduction system"/>
    <property type="evidence" value="ECO:0007669"/>
    <property type="project" value="InterPro"/>
</dbReference>
<dbReference type="PROSITE" id="PS50110">
    <property type="entry name" value="RESPONSE_REGULATORY"/>
    <property type="match status" value="1"/>
</dbReference>
<comment type="function">
    <text evidence="3">May play the central regulatory role in sporulation. It may be an element of the effector pathway responsible for the activation of sporulation genes in response to nutritional stress. Spo0A may act in concert with spo0H (a sigma factor) to control the expression of some genes that are critical to the sporulation process.</text>
</comment>
<evidence type="ECO:0000256" key="2">
    <source>
        <dbReference type="ARBA" id="ARBA00022553"/>
    </source>
</evidence>
<dbReference type="PANTHER" id="PTHR44591:SF3">
    <property type="entry name" value="RESPONSE REGULATORY DOMAIN-CONTAINING PROTEIN"/>
    <property type="match status" value="1"/>
</dbReference>
<sequence length="128" mass="14360">MDKKILIVDDALFMRKMIRRALEAAGHTDILEAPDGETAVSLYKEKRPRLMMLDITMPGKSGMEVLEEIIAFDPRARIVMCSAVGQESVIQRAVMNGAADFIVKPFKADELVRIVEYNLSNCTEAEEK</sequence>
<dbReference type="PANTHER" id="PTHR44591">
    <property type="entry name" value="STRESS RESPONSE REGULATOR PROTEIN 1"/>
    <property type="match status" value="1"/>
</dbReference>
<dbReference type="SMART" id="SM00448">
    <property type="entry name" value="REC"/>
    <property type="match status" value="1"/>
</dbReference>
<dbReference type="RefSeq" id="WP_130435661.1">
    <property type="nucleotide sequence ID" value="NZ_SGXF01000005.1"/>
</dbReference>
<evidence type="ECO:0000313" key="7">
    <source>
        <dbReference type="Proteomes" id="UP000292927"/>
    </source>
</evidence>
<dbReference type="Pfam" id="PF00072">
    <property type="entry name" value="Response_reg"/>
    <property type="match status" value="1"/>
</dbReference>
<keyword evidence="7" id="KW-1185">Reference proteome</keyword>
<organism evidence="6 7">
    <name type="scientific">Cuneatibacter caecimuris</name>
    <dbReference type="NCBI Taxonomy" id="1796618"/>
    <lineage>
        <taxon>Bacteria</taxon>
        <taxon>Bacillati</taxon>
        <taxon>Bacillota</taxon>
        <taxon>Clostridia</taxon>
        <taxon>Lachnospirales</taxon>
        <taxon>Lachnospiraceae</taxon>
        <taxon>Cuneatibacter</taxon>
    </lineage>
</organism>
<dbReference type="EMBL" id="SGXF01000005">
    <property type="protein sequence ID" value="RZS94022.1"/>
    <property type="molecule type" value="Genomic_DNA"/>
</dbReference>